<keyword evidence="1" id="KW-0472">Membrane</keyword>
<dbReference type="AlphaFoldDB" id="A0A3B0WQR1"/>
<name>A0A3B0WQR1_9ZZZZ</name>
<feature type="domain" description="Glycosyltransferase 2-like" evidence="2">
    <location>
        <begin position="4"/>
        <end position="154"/>
    </location>
</feature>
<feature type="transmembrane region" description="Helical" evidence="1">
    <location>
        <begin position="249"/>
        <end position="269"/>
    </location>
</feature>
<accession>A0A3B0WQR1</accession>
<dbReference type="EMBL" id="UOFD01000079">
    <property type="protein sequence ID" value="VAW54773.1"/>
    <property type="molecule type" value="Genomic_DNA"/>
</dbReference>
<gene>
    <name evidence="3" type="ORF">MNBD_GAMMA06-593</name>
</gene>
<keyword evidence="1" id="KW-0812">Transmembrane</keyword>
<organism evidence="3">
    <name type="scientific">hydrothermal vent metagenome</name>
    <dbReference type="NCBI Taxonomy" id="652676"/>
    <lineage>
        <taxon>unclassified sequences</taxon>
        <taxon>metagenomes</taxon>
        <taxon>ecological metagenomes</taxon>
    </lineage>
</organism>
<reference evidence="3" key="1">
    <citation type="submission" date="2018-06" db="EMBL/GenBank/DDBJ databases">
        <authorList>
            <person name="Zhirakovskaya E."/>
        </authorList>
    </citation>
    <scope>NUCLEOTIDE SEQUENCE</scope>
</reference>
<sequence length="308" mass="34234">MKLSIITPMYNSGQYIGRMIQALKDLDSPQDQFEIIIIDNGSSDNSVKIVKEFDLSCSIMRNASISQMRNAGAEKAKGEILGFIDSDCIVSDDWAKKAIGFIADDLGVVGGYYGLGDSPGWVEKTWHGLKKNVTGDVSFVSAGNMVIKAKLFNEIGGFDESVETGEDWDLCQRVIGAGYRVVNQPSLNVKHLGNYKSLFGIIKKERWYGRGMFSVLKGRMLTKPLLASYLFLIFLFVAAASLLTSSYNVMLASLLGIVLLVFLMSYHFIRNVKNNRFSMFIKCIPISFCYVLGRSLSIVDLAKKRFIS</sequence>
<dbReference type="InterPro" id="IPR029044">
    <property type="entry name" value="Nucleotide-diphossugar_trans"/>
</dbReference>
<evidence type="ECO:0000256" key="1">
    <source>
        <dbReference type="SAM" id="Phobius"/>
    </source>
</evidence>
<evidence type="ECO:0000313" key="3">
    <source>
        <dbReference type="EMBL" id="VAW54773.1"/>
    </source>
</evidence>
<dbReference type="SUPFAM" id="SSF53448">
    <property type="entry name" value="Nucleotide-diphospho-sugar transferases"/>
    <property type="match status" value="1"/>
</dbReference>
<protein>
    <recommendedName>
        <fullName evidence="2">Glycosyltransferase 2-like domain-containing protein</fullName>
    </recommendedName>
</protein>
<dbReference type="InterPro" id="IPR050834">
    <property type="entry name" value="Glycosyltransf_2"/>
</dbReference>
<dbReference type="Pfam" id="PF00535">
    <property type="entry name" value="Glycos_transf_2"/>
    <property type="match status" value="1"/>
</dbReference>
<feature type="transmembrane region" description="Helical" evidence="1">
    <location>
        <begin position="225"/>
        <end position="243"/>
    </location>
</feature>
<dbReference type="PANTHER" id="PTHR43685">
    <property type="entry name" value="GLYCOSYLTRANSFERASE"/>
    <property type="match status" value="1"/>
</dbReference>
<evidence type="ECO:0000259" key="2">
    <source>
        <dbReference type="Pfam" id="PF00535"/>
    </source>
</evidence>
<dbReference type="InterPro" id="IPR001173">
    <property type="entry name" value="Glyco_trans_2-like"/>
</dbReference>
<dbReference type="Gene3D" id="3.90.550.10">
    <property type="entry name" value="Spore Coat Polysaccharide Biosynthesis Protein SpsA, Chain A"/>
    <property type="match status" value="1"/>
</dbReference>
<proteinExistence type="predicted"/>
<dbReference type="PANTHER" id="PTHR43685:SF2">
    <property type="entry name" value="GLYCOSYLTRANSFERASE 2-LIKE DOMAIN-CONTAINING PROTEIN"/>
    <property type="match status" value="1"/>
</dbReference>
<keyword evidence="1" id="KW-1133">Transmembrane helix</keyword>